<feature type="region of interest" description="Disordered" evidence="6">
    <location>
        <begin position="45"/>
        <end position="85"/>
    </location>
</feature>
<dbReference type="GO" id="GO:0005886">
    <property type="term" value="C:plasma membrane"/>
    <property type="evidence" value="ECO:0007669"/>
    <property type="project" value="UniProtKB-SubCell"/>
</dbReference>
<evidence type="ECO:0000256" key="6">
    <source>
        <dbReference type="SAM" id="MobiDB-lite"/>
    </source>
</evidence>
<dbReference type="RefSeq" id="WP_089938306.1">
    <property type="nucleotide sequence ID" value="NZ_CAKOEX010000002.1"/>
</dbReference>
<feature type="transmembrane region" description="Helical" evidence="7">
    <location>
        <begin position="442"/>
        <end position="462"/>
    </location>
</feature>
<gene>
    <name evidence="8" type="ORF">C7384_10262</name>
</gene>
<dbReference type="OrthoDB" id="9775950at2"/>
<keyword evidence="4 7" id="KW-1133">Transmembrane helix</keyword>
<feature type="transmembrane region" description="Helical" evidence="7">
    <location>
        <begin position="507"/>
        <end position="526"/>
    </location>
</feature>
<dbReference type="Pfam" id="PF01943">
    <property type="entry name" value="Polysacc_synt"/>
    <property type="match status" value="1"/>
</dbReference>
<evidence type="ECO:0000256" key="4">
    <source>
        <dbReference type="ARBA" id="ARBA00022989"/>
    </source>
</evidence>
<dbReference type="PANTHER" id="PTHR30250">
    <property type="entry name" value="PST FAMILY PREDICTED COLANIC ACID TRANSPORTER"/>
    <property type="match status" value="1"/>
</dbReference>
<dbReference type="CDD" id="cd13124">
    <property type="entry name" value="MATE_SpoVB_like"/>
    <property type="match status" value="1"/>
</dbReference>
<protein>
    <submittedName>
        <fullName evidence="8">O-antigen/teichoic acid export membrane protein</fullName>
    </submittedName>
</protein>
<evidence type="ECO:0000256" key="1">
    <source>
        <dbReference type="ARBA" id="ARBA00004651"/>
    </source>
</evidence>
<feature type="transmembrane region" description="Helical" evidence="7">
    <location>
        <begin position="202"/>
        <end position="224"/>
    </location>
</feature>
<feature type="transmembrane region" description="Helical" evidence="7">
    <location>
        <begin position="271"/>
        <end position="288"/>
    </location>
</feature>
<keyword evidence="3 7" id="KW-0812">Transmembrane</keyword>
<dbReference type="InterPro" id="IPR050833">
    <property type="entry name" value="Poly_Biosynth_Transport"/>
</dbReference>
<feature type="transmembrane region" description="Helical" evidence="7">
    <location>
        <begin position="474"/>
        <end position="495"/>
    </location>
</feature>
<keyword evidence="9" id="KW-1185">Reference proteome</keyword>
<feature type="transmembrane region" description="Helical" evidence="7">
    <location>
        <begin position="128"/>
        <end position="148"/>
    </location>
</feature>
<feature type="transmembrane region" description="Helical" evidence="7">
    <location>
        <begin position="573"/>
        <end position="596"/>
    </location>
</feature>
<name>A0A2U1DC31_9LACO</name>
<feature type="transmembrane region" description="Helical" evidence="7">
    <location>
        <begin position="160"/>
        <end position="182"/>
    </location>
</feature>
<keyword evidence="5 7" id="KW-0472">Membrane</keyword>
<dbReference type="InterPro" id="IPR002797">
    <property type="entry name" value="Polysacc_synth"/>
</dbReference>
<comment type="caution">
    <text evidence="8">The sequence shown here is derived from an EMBL/GenBank/DDBJ whole genome shotgun (WGS) entry which is preliminary data.</text>
</comment>
<reference evidence="8 9" key="1">
    <citation type="submission" date="2018-04" db="EMBL/GenBank/DDBJ databases">
        <title>Genomic Encyclopedia of Type Strains, Phase IV (KMG-IV): sequencing the most valuable type-strain genomes for metagenomic binning, comparative biology and taxonomic classification.</title>
        <authorList>
            <person name="Goeker M."/>
        </authorList>
    </citation>
    <scope>NUCLEOTIDE SEQUENCE [LARGE SCALE GENOMIC DNA]</scope>
    <source>
        <strain evidence="8 9">DSM 28795</strain>
    </source>
</reference>
<feature type="transmembrane region" description="Helical" evidence="7">
    <location>
        <begin position="608"/>
        <end position="628"/>
    </location>
</feature>
<evidence type="ECO:0000256" key="7">
    <source>
        <dbReference type="SAM" id="Phobius"/>
    </source>
</evidence>
<feature type="transmembrane region" description="Helical" evidence="7">
    <location>
        <begin position="401"/>
        <end position="421"/>
    </location>
</feature>
<organism evidence="8 9">
    <name type="scientific">Convivina intestini</name>
    <dbReference type="NCBI Taxonomy" id="1505726"/>
    <lineage>
        <taxon>Bacteria</taxon>
        <taxon>Bacillati</taxon>
        <taxon>Bacillota</taxon>
        <taxon>Bacilli</taxon>
        <taxon>Lactobacillales</taxon>
        <taxon>Lactobacillaceae</taxon>
        <taxon>Convivina</taxon>
    </lineage>
</organism>
<feature type="transmembrane region" description="Helical" evidence="7">
    <location>
        <begin position="230"/>
        <end position="250"/>
    </location>
</feature>
<dbReference type="PANTHER" id="PTHR30250:SF21">
    <property type="entry name" value="LIPID II FLIPPASE MURJ"/>
    <property type="match status" value="1"/>
</dbReference>
<keyword evidence="2" id="KW-1003">Cell membrane</keyword>
<feature type="transmembrane region" description="Helical" evidence="7">
    <location>
        <begin position="300"/>
        <end position="320"/>
    </location>
</feature>
<evidence type="ECO:0000256" key="5">
    <source>
        <dbReference type="ARBA" id="ARBA00023136"/>
    </source>
</evidence>
<evidence type="ECO:0000313" key="9">
    <source>
        <dbReference type="Proteomes" id="UP000245433"/>
    </source>
</evidence>
<dbReference type="InterPro" id="IPR024923">
    <property type="entry name" value="PG_synth_SpoVB"/>
</dbReference>
<feature type="transmembrane region" description="Helical" evidence="7">
    <location>
        <begin position="352"/>
        <end position="373"/>
    </location>
</feature>
<comment type="subcellular location">
    <subcellularLocation>
        <location evidence="1">Cell membrane</location>
        <topology evidence="1">Multi-pass membrane protein</topology>
    </subcellularLocation>
</comment>
<accession>A0A2U1DC31</accession>
<evidence type="ECO:0000313" key="8">
    <source>
        <dbReference type="EMBL" id="PVY85244.1"/>
    </source>
</evidence>
<evidence type="ECO:0000256" key="2">
    <source>
        <dbReference type="ARBA" id="ARBA00022475"/>
    </source>
</evidence>
<dbReference type="Proteomes" id="UP000245433">
    <property type="component" value="Unassembled WGS sequence"/>
</dbReference>
<feature type="transmembrane region" description="Helical" evidence="7">
    <location>
        <begin position="532"/>
        <end position="552"/>
    </location>
</feature>
<dbReference type="EMBL" id="QEKT01000002">
    <property type="protein sequence ID" value="PVY85244.1"/>
    <property type="molecule type" value="Genomic_DNA"/>
</dbReference>
<sequence>MTRKDSSTKKAHRSSWKKGVKVNGAILTESELIEQLDADLKQIGKPQPAMLDQKAEQPIKKMKSKNLFSKGKRRQPQPASAKVSDHELLEGAVQAASDAATDEQKLNQAQTDNQTLVKGSIWLSAGNIISRLLGAAFILPWLAMLGVNANRSNALFSQGYTIYGILLAVATFGFPSAISKVLAQLMAKKDWIETRRLTRQSLWVGVILGLVFGLLLYVGAPFLSNGNPNVIPVLHSLAPAVLIFPLMSMMRGVFQGHQLMHISAISDIVEQIARIVYLLVMTIVVLNLNPNNWVGAVVQATFAAFIGALFSMVVLLWGWIKYRATIMPPAPKSKGSENKILSMVGHILRESWPFVVIGSATNLFLFVDQYTFFNIMRTFFNYSSDQLQIDFALFSANPNKLIMIVISFAISIATTALPLLSGSKEGQEPGVIQRQLDQVLRLSTLVLLPSALGMFAVADPLYKLFYTIDETSQAGIYLLQFSTIMTIVFSFFMLLSLVLQALSETKIVMYAFGLGLVIKIILQLPLVYAFQGLGALLASTIGMGISVAWMLIYLQKHYQVGLTNISADLGHSFWSSVVMAVVAYLSIWVMQTYIFVVDTKLHVALETGVGVIVGAVVLVLLYAHYGLADNLLGSRFAKFIPVKKAKVKIKD</sequence>
<evidence type="ECO:0000256" key="3">
    <source>
        <dbReference type="ARBA" id="ARBA00022692"/>
    </source>
</evidence>
<proteinExistence type="predicted"/>
<feature type="compositionally biased region" description="Basic residues" evidence="6">
    <location>
        <begin position="60"/>
        <end position="75"/>
    </location>
</feature>
<dbReference type="AlphaFoldDB" id="A0A2U1DC31"/>